<dbReference type="CDD" id="cd17039">
    <property type="entry name" value="Ubl_ubiquitin_like"/>
    <property type="match status" value="1"/>
</dbReference>
<protein>
    <recommendedName>
        <fullName evidence="2">Ubiquitin-like domain-containing protein</fullName>
    </recommendedName>
</protein>
<comment type="caution">
    <text evidence="3">The sequence shown here is derived from an EMBL/GenBank/DDBJ whole genome shotgun (WGS) entry which is preliminary data.</text>
</comment>
<evidence type="ECO:0000313" key="4">
    <source>
        <dbReference type="Proteomes" id="UP001497497"/>
    </source>
</evidence>
<accession>A0AAV2IIQ2</accession>
<evidence type="ECO:0000259" key="2">
    <source>
        <dbReference type="PROSITE" id="PS50053"/>
    </source>
</evidence>
<sequence>MGGLNSTSEDTERDDDIHTKRDNFHLEANPEIKIVVIYEQPQGTGLHLCLTLDPSQPTTSLKADLTHLTGVPAEHVLLIHKLKKLNDELSLRDQAVEPNDFIVFRDQRLSYSFP</sequence>
<dbReference type="AlphaFoldDB" id="A0AAV2IIQ2"/>
<organism evidence="3 4">
    <name type="scientific">Lymnaea stagnalis</name>
    <name type="common">Great pond snail</name>
    <name type="synonym">Helix stagnalis</name>
    <dbReference type="NCBI Taxonomy" id="6523"/>
    <lineage>
        <taxon>Eukaryota</taxon>
        <taxon>Metazoa</taxon>
        <taxon>Spiralia</taxon>
        <taxon>Lophotrochozoa</taxon>
        <taxon>Mollusca</taxon>
        <taxon>Gastropoda</taxon>
        <taxon>Heterobranchia</taxon>
        <taxon>Euthyneura</taxon>
        <taxon>Panpulmonata</taxon>
        <taxon>Hygrophila</taxon>
        <taxon>Lymnaeoidea</taxon>
        <taxon>Lymnaeidae</taxon>
        <taxon>Lymnaea</taxon>
    </lineage>
</organism>
<dbReference type="Gene3D" id="3.10.20.90">
    <property type="entry name" value="Phosphatidylinositol 3-kinase Catalytic Subunit, Chain A, domain 1"/>
    <property type="match status" value="1"/>
</dbReference>
<reference evidence="3 4" key="1">
    <citation type="submission" date="2024-04" db="EMBL/GenBank/DDBJ databases">
        <authorList>
            <consortium name="Genoscope - CEA"/>
            <person name="William W."/>
        </authorList>
    </citation>
    <scope>NUCLEOTIDE SEQUENCE [LARGE SCALE GENOMIC DNA]</scope>
</reference>
<dbReference type="InterPro" id="IPR000626">
    <property type="entry name" value="Ubiquitin-like_dom"/>
</dbReference>
<dbReference type="EMBL" id="CAXITT010000716">
    <property type="protein sequence ID" value="CAL1545501.1"/>
    <property type="molecule type" value="Genomic_DNA"/>
</dbReference>
<feature type="region of interest" description="Disordered" evidence="1">
    <location>
        <begin position="1"/>
        <end position="22"/>
    </location>
</feature>
<name>A0AAV2IIQ2_LYMST</name>
<evidence type="ECO:0000256" key="1">
    <source>
        <dbReference type="SAM" id="MobiDB-lite"/>
    </source>
</evidence>
<gene>
    <name evidence="3" type="ORF">GSLYS_00018984001</name>
</gene>
<dbReference type="PROSITE" id="PS50053">
    <property type="entry name" value="UBIQUITIN_2"/>
    <property type="match status" value="1"/>
</dbReference>
<dbReference type="Proteomes" id="UP001497497">
    <property type="component" value="Unassembled WGS sequence"/>
</dbReference>
<dbReference type="InterPro" id="IPR029071">
    <property type="entry name" value="Ubiquitin-like_domsf"/>
</dbReference>
<proteinExistence type="predicted"/>
<dbReference type="SUPFAM" id="SSF54236">
    <property type="entry name" value="Ubiquitin-like"/>
    <property type="match status" value="1"/>
</dbReference>
<evidence type="ECO:0000313" key="3">
    <source>
        <dbReference type="EMBL" id="CAL1545501.1"/>
    </source>
</evidence>
<keyword evidence="4" id="KW-1185">Reference proteome</keyword>
<feature type="domain" description="Ubiquitin-like" evidence="2">
    <location>
        <begin position="34"/>
        <end position="104"/>
    </location>
</feature>